<dbReference type="InterPro" id="IPR050490">
    <property type="entry name" value="Bact_solute-bd_prot1"/>
</dbReference>
<sequence>MKALRRAAKTATTAVALTATLALISTACGTDPNRASNGGGDGKGVTLKIWDFSAEQVDFHKLVAAEYHKQHPDVTIEWRSITQSEYTKTLPLAFQSNQAPDIFYWSDSGTNNMNQLLEQQWIKPLTPSGTVPENFLKRWPAGSFVDGINQSGGKTYGFPFSENLYWGPGYMFVNKKVFGDAGLDVNNPPKTWTDLKNACAAVKEKTKAQCIASPSKGKELQRIWGGLAPGLRNEQFFDLKTGKFSIDDPAAVKTFEFIQDLNKSGYLAPGTNDKDFSRQQFAANQAAIYFDGTWMPSVWKSQGFADDQYVVAPHPNPDSGATGALSRQPDGNKYWISSKSAQQEKAWDFLNWMTEPDGYFVKEYYKAGFGTLAFADNKKLVTDPALLNIMKIAETPGYRVNLPVPVLKCPDLAKSKAYLDATAKRPSGEYEVMVEALVGNKPLQPLAAQLVKERQDIFEKTLKEEAAKGLKVSKDCYTFPDWNYTSDYSLDKYKK</sequence>
<dbReference type="EMBL" id="SNWQ01000026">
    <property type="protein sequence ID" value="TDO34699.1"/>
    <property type="molecule type" value="Genomic_DNA"/>
</dbReference>
<gene>
    <name evidence="2" type="ORF">EV643_12658</name>
</gene>
<name>A0A4R6JFL8_9ACTN</name>
<dbReference type="AlphaFoldDB" id="A0A4R6JFL8"/>
<reference evidence="2 3" key="1">
    <citation type="submission" date="2019-03" db="EMBL/GenBank/DDBJ databases">
        <title>Genomic Encyclopedia of Type Strains, Phase III (KMG-III): the genomes of soil and plant-associated and newly described type strains.</title>
        <authorList>
            <person name="Whitman W."/>
        </authorList>
    </citation>
    <scope>NUCLEOTIDE SEQUENCE [LARGE SCALE GENOMIC DNA]</scope>
    <source>
        <strain evidence="2 3">VKM Ac-2527</strain>
    </source>
</reference>
<dbReference type="SUPFAM" id="SSF53850">
    <property type="entry name" value="Periplasmic binding protein-like II"/>
    <property type="match status" value="1"/>
</dbReference>
<accession>A0A4R6JFL8</accession>
<evidence type="ECO:0000256" key="1">
    <source>
        <dbReference type="SAM" id="SignalP"/>
    </source>
</evidence>
<dbReference type="PANTHER" id="PTHR43649">
    <property type="entry name" value="ARABINOSE-BINDING PROTEIN-RELATED"/>
    <property type="match status" value="1"/>
</dbReference>
<comment type="caution">
    <text evidence="2">The sequence shown here is derived from an EMBL/GenBank/DDBJ whole genome shotgun (WGS) entry which is preliminary data.</text>
</comment>
<dbReference type="InterPro" id="IPR006059">
    <property type="entry name" value="SBP"/>
</dbReference>
<dbReference type="PROSITE" id="PS51257">
    <property type="entry name" value="PROKAR_LIPOPROTEIN"/>
    <property type="match status" value="1"/>
</dbReference>
<dbReference type="Proteomes" id="UP000295388">
    <property type="component" value="Unassembled WGS sequence"/>
</dbReference>
<feature type="signal peptide" evidence="1">
    <location>
        <begin position="1"/>
        <end position="27"/>
    </location>
</feature>
<dbReference type="PANTHER" id="PTHR43649:SF12">
    <property type="entry name" value="DIACETYLCHITOBIOSE BINDING PROTEIN DASA"/>
    <property type="match status" value="1"/>
</dbReference>
<keyword evidence="1" id="KW-0732">Signal</keyword>
<dbReference type="OrthoDB" id="8478044at2"/>
<dbReference type="RefSeq" id="WP_133804799.1">
    <property type="nucleotide sequence ID" value="NZ_SNWQ01000026.1"/>
</dbReference>
<feature type="chain" id="PRO_5039510113" evidence="1">
    <location>
        <begin position="28"/>
        <end position="495"/>
    </location>
</feature>
<keyword evidence="3" id="KW-1185">Reference proteome</keyword>
<proteinExistence type="predicted"/>
<protein>
    <submittedName>
        <fullName evidence="2">ABC-type glycerol-3-phosphate transport system substrate-binding protein</fullName>
    </submittedName>
</protein>
<dbReference type="Pfam" id="PF01547">
    <property type="entry name" value="SBP_bac_1"/>
    <property type="match status" value="1"/>
</dbReference>
<dbReference type="Gene3D" id="3.40.190.10">
    <property type="entry name" value="Periplasmic binding protein-like II"/>
    <property type="match status" value="1"/>
</dbReference>
<organism evidence="2 3">
    <name type="scientific">Kribbella caucasensis</name>
    <dbReference type="NCBI Taxonomy" id="2512215"/>
    <lineage>
        <taxon>Bacteria</taxon>
        <taxon>Bacillati</taxon>
        <taxon>Actinomycetota</taxon>
        <taxon>Actinomycetes</taxon>
        <taxon>Propionibacteriales</taxon>
        <taxon>Kribbellaceae</taxon>
        <taxon>Kribbella</taxon>
    </lineage>
</organism>
<evidence type="ECO:0000313" key="2">
    <source>
        <dbReference type="EMBL" id="TDO34699.1"/>
    </source>
</evidence>
<evidence type="ECO:0000313" key="3">
    <source>
        <dbReference type="Proteomes" id="UP000295388"/>
    </source>
</evidence>